<name>A0ABP9ZHA6_9LACO</name>
<evidence type="ECO:0000256" key="1">
    <source>
        <dbReference type="ARBA" id="ARBA00009067"/>
    </source>
</evidence>
<evidence type="ECO:0000256" key="2">
    <source>
        <dbReference type="SAM" id="Phobius"/>
    </source>
</evidence>
<dbReference type="Proteomes" id="UP001438112">
    <property type="component" value="Unassembled WGS sequence"/>
</dbReference>
<dbReference type="InterPro" id="IPR052710">
    <property type="entry name" value="CAAX_protease"/>
</dbReference>
<feature type="transmembrane region" description="Helical" evidence="2">
    <location>
        <begin position="170"/>
        <end position="191"/>
    </location>
</feature>
<dbReference type="PANTHER" id="PTHR36435">
    <property type="entry name" value="SLR1288 PROTEIN"/>
    <property type="match status" value="1"/>
</dbReference>
<evidence type="ECO:0000259" key="3">
    <source>
        <dbReference type="Pfam" id="PF02517"/>
    </source>
</evidence>
<dbReference type="PANTHER" id="PTHR36435:SF1">
    <property type="entry name" value="CAAX AMINO TERMINAL PROTEASE FAMILY PROTEIN"/>
    <property type="match status" value="1"/>
</dbReference>
<proteinExistence type="inferred from homology"/>
<keyword evidence="2" id="KW-0472">Membrane</keyword>
<keyword evidence="5" id="KW-1185">Reference proteome</keyword>
<comment type="similarity">
    <text evidence="1">Belongs to the UPF0177 family.</text>
</comment>
<feature type="transmembrane region" description="Helical" evidence="2">
    <location>
        <begin position="50"/>
        <end position="72"/>
    </location>
</feature>
<dbReference type="Pfam" id="PF02517">
    <property type="entry name" value="Rce1-like"/>
    <property type="match status" value="1"/>
</dbReference>
<evidence type="ECO:0000313" key="5">
    <source>
        <dbReference type="Proteomes" id="UP001438112"/>
    </source>
</evidence>
<sequence length="264" mass="30030">MLSQKLKNNWQWILIPLFMLAEFAIDQIVFGRVCRFIFKMLSINPSTHYILILNLFKAFSVLTILVLNYYFFKQKFFWQPNKKSSGWIVFAVICFGIVASTIRTPHFWSALDTGIIAAFPEEFMFRGVILGVVLMILTRVKTNAFLVNLAVVISAVLFGLYHYINLANQSFSFTTVQVVSVSGFGLILGAVYVRSGSVIVPILLHFIYDYVVTLPKGFQVTNYSQVSGAQMIALSVWIVIYAVVAYLIVNYRFDSNKILPKLKN</sequence>
<organism evidence="4 5">
    <name type="scientific">Apilactobacillus apinorum</name>
    <dbReference type="NCBI Taxonomy" id="1218495"/>
    <lineage>
        <taxon>Bacteria</taxon>
        <taxon>Bacillati</taxon>
        <taxon>Bacillota</taxon>
        <taxon>Bacilli</taxon>
        <taxon>Lactobacillales</taxon>
        <taxon>Lactobacillaceae</taxon>
        <taxon>Apilactobacillus</taxon>
    </lineage>
</organism>
<keyword evidence="2" id="KW-0812">Transmembrane</keyword>
<feature type="transmembrane region" description="Helical" evidence="2">
    <location>
        <begin position="230"/>
        <end position="249"/>
    </location>
</feature>
<keyword evidence="2" id="KW-1133">Transmembrane helix</keyword>
<dbReference type="EMBL" id="BAABVV010000028">
    <property type="protein sequence ID" value="GAA6114164.1"/>
    <property type="molecule type" value="Genomic_DNA"/>
</dbReference>
<feature type="domain" description="CAAX prenyl protease 2/Lysostaphin resistance protein A-like" evidence="3">
    <location>
        <begin position="107"/>
        <end position="211"/>
    </location>
</feature>
<comment type="caution">
    <text evidence="4">The sequence shown here is derived from an EMBL/GenBank/DDBJ whole genome shotgun (WGS) entry which is preliminary data.</text>
</comment>
<dbReference type="InterPro" id="IPR003675">
    <property type="entry name" value="Rce1/LyrA-like_dom"/>
</dbReference>
<feature type="transmembrane region" description="Helical" evidence="2">
    <location>
        <begin position="198"/>
        <end position="218"/>
    </location>
</feature>
<feature type="transmembrane region" description="Helical" evidence="2">
    <location>
        <begin position="144"/>
        <end position="164"/>
    </location>
</feature>
<dbReference type="RefSeq" id="WP_353317546.1">
    <property type="nucleotide sequence ID" value="NZ_BAABVV010000028.1"/>
</dbReference>
<feature type="transmembrane region" description="Helical" evidence="2">
    <location>
        <begin position="12"/>
        <end position="30"/>
    </location>
</feature>
<feature type="transmembrane region" description="Helical" evidence="2">
    <location>
        <begin position="84"/>
        <end position="102"/>
    </location>
</feature>
<accession>A0ABP9ZHA6</accession>
<protein>
    <recommendedName>
        <fullName evidence="3">CAAX prenyl protease 2/Lysostaphin resistance protein A-like domain-containing protein</fullName>
    </recommendedName>
</protein>
<feature type="transmembrane region" description="Helical" evidence="2">
    <location>
        <begin position="114"/>
        <end position="137"/>
    </location>
</feature>
<gene>
    <name evidence="4" type="ORF">AP20H10_05270</name>
</gene>
<evidence type="ECO:0000313" key="4">
    <source>
        <dbReference type="EMBL" id="GAA6114164.1"/>
    </source>
</evidence>
<reference evidence="4 5" key="1">
    <citation type="submission" date="2024-03" db="EMBL/GenBank/DDBJ databases">
        <title>Inconsistent identification of Apilactobacillus kunkeei-related strains obtained by well-developed overall genome related indices.</title>
        <authorList>
            <person name="Maeno S."/>
            <person name="Endo A."/>
        </authorList>
    </citation>
    <scope>NUCLEOTIDE SEQUENCE [LARGE SCALE GENOMIC DNA]</scope>
    <source>
        <strain evidence="4 5">20H-10</strain>
    </source>
</reference>